<reference evidence="2 3" key="1">
    <citation type="submission" date="2024-10" db="EMBL/GenBank/DDBJ databases">
        <title>The Natural Products Discovery Center: Release of the First 8490 Sequenced Strains for Exploring Actinobacteria Biosynthetic Diversity.</title>
        <authorList>
            <person name="Kalkreuter E."/>
            <person name="Kautsar S.A."/>
            <person name="Yang D."/>
            <person name="Bader C.D."/>
            <person name="Teijaro C.N."/>
            <person name="Fluegel L."/>
            <person name="Davis C.M."/>
            <person name="Simpson J.R."/>
            <person name="Lauterbach L."/>
            <person name="Steele A.D."/>
            <person name="Gui C."/>
            <person name="Meng S."/>
            <person name="Li G."/>
            <person name="Viehrig K."/>
            <person name="Ye F."/>
            <person name="Su P."/>
            <person name="Kiefer A.F."/>
            <person name="Nichols A."/>
            <person name="Cepeda A.J."/>
            <person name="Yan W."/>
            <person name="Fan B."/>
            <person name="Jiang Y."/>
            <person name="Adhikari A."/>
            <person name="Zheng C.-J."/>
            <person name="Schuster L."/>
            <person name="Cowan T.M."/>
            <person name="Smanski M.J."/>
            <person name="Chevrette M.G."/>
            <person name="De Carvalho L.P.S."/>
            <person name="Shen B."/>
        </authorList>
    </citation>
    <scope>NUCLEOTIDE SEQUENCE [LARGE SCALE GENOMIC DNA]</scope>
    <source>
        <strain evidence="2 3">NPDC001390</strain>
    </source>
</reference>
<dbReference type="EMBL" id="JBIAWJ010000012">
    <property type="protein sequence ID" value="MFF4524339.1"/>
    <property type="molecule type" value="Genomic_DNA"/>
</dbReference>
<feature type="region of interest" description="Disordered" evidence="1">
    <location>
        <begin position="322"/>
        <end position="349"/>
    </location>
</feature>
<protein>
    <recommendedName>
        <fullName evidence="4">DUF559 domain-containing protein</fullName>
    </recommendedName>
</protein>
<accession>A0ABW6ULM4</accession>
<evidence type="ECO:0000256" key="1">
    <source>
        <dbReference type="SAM" id="MobiDB-lite"/>
    </source>
</evidence>
<proteinExistence type="predicted"/>
<sequence length="349" mass="38778">MERTELKRLVECGVLLTSRALDAGWSQRSLNRALRKDGWTQVRAGVWVEPGREVDWRTRLWVVQVLKPELVVSHRAAAALWRIETLSPARGAARGAALGVPLEFTDPRLGTRREGGGVRVHRIPLAAHEVVERGGLRVTAVNRTLADLLRAGPRDEALVAVDSALSRRTVGRVRRALLTTPAALAAALDAPLQGALRARRWLELADPRAGSPAETIARLRMRDADLRPESQAELRTPDGRLRFLDFLFRAEGLAVEIEGYAYHGTRESHRRDVHRFNQVLQCPEVRTLLRFTAEDVFLRPAKMLAEIRAALSRRRAALPAYGANPSALPHVPVPTHTDTDTDTEQQGKT</sequence>
<dbReference type="Proteomes" id="UP001602058">
    <property type="component" value="Unassembled WGS sequence"/>
</dbReference>
<keyword evidence="3" id="KW-1185">Reference proteome</keyword>
<evidence type="ECO:0000313" key="2">
    <source>
        <dbReference type="EMBL" id="MFF4524339.1"/>
    </source>
</evidence>
<organism evidence="2 3">
    <name type="scientific">Streptomyces bluensis</name>
    <dbReference type="NCBI Taxonomy" id="33897"/>
    <lineage>
        <taxon>Bacteria</taxon>
        <taxon>Bacillati</taxon>
        <taxon>Actinomycetota</taxon>
        <taxon>Actinomycetes</taxon>
        <taxon>Kitasatosporales</taxon>
        <taxon>Streptomycetaceae</taxon>
        <taxon>Streptomyces</taxon>
    </lineage>
</organism>
<gene>
    <name evidence="2" type="ORF">ACFY1D_23400</name>
</gene>
<evidence type="ECO:0000313" key="3">
    <source>
        <dbReference type="Proteomes" id="UP001602058"/>
    </source>
</evidence>
<dbReference type="RefSeq" id="WP_387889070.1">
    <property type="nucleotide sequence ID" value="NZ_JBIAWJ010000012.1"/>
</dbReference>
<comment type="caution">
    <text evidence="2">The sequence shown here is derived from an EMBL/GenBank/DDBJ whole genome shotgun (WGS) entry which is preliminary data.</text>
</comment>
<name>A0ABW6ULM4_9ACTN</name>
<evidence type="ECO:0008006" key="4">
    <source>
        <dbReference type="Google" id="ProtNLM"/>
    </source>
</evidence>